<name>A0A1H2DPS0_9BACT</name>
<sequence>MKNSGIITRKTLVKNELGMHARPASKIAQMAEMAQSEVWLCANSTKVDATSIIDILTLCAVKGTRIVIEIENQEDMVILDRIVDFFETGFGEI</sequence>
<evidence type="ECO:0000256" key="1">
    <source>
        <dbReference type="ARBA" id="ARBA00004496"/>
    </source>
</evidence>
<gene>
    <name evidence="6" type="ORF">SAMN04487931_101380</name>
</gene>
<protein>
    <submittedName>
        <fullName evidence="6">Phosphocarrier protein</fullName>
    </submittedName>
</protein>
<dbReference type="PANTHER" id="PTHR33705:SF2">
    <property type="entry name" value="PHOSPHOCARRIER PROTEIN NPR"/>
    <property type="match status" value="1"/>
</dbReference>
<evidence type="ECO:0000256" key="3">
    <source>
        <dbReference type="ARBA" id="ARBA00022490"/>
    </source>
</evidence>
<dbReference type="Pfam" id="PF00381">
    <property type="entry name" value="PTS-HPr"/>
    <property type="match status" value="1"/>
</dbReference>
<dbReference type="InterPro" id="IPR000032">
    <property type="entry name" value="HPr-like"/>
</dbReference>
<dbReference type="PROSITE" id="PS00369">
    <property type="entry name" value="PTS_HPR_HIS"/>
    <property type="match status" value="1"/>
</dbReference>
<keyword evidence="3" id="KW-0963">Cytoplasm</keyword>
<evidence type="ECO:0000313" key="7">
    <source>
        <dbReference type="Proteomes" id="UP000199608"/>
    </source>
</evidence>
<proteinExistence type="inferred from homology"/>
<reference evidence="7" key="1">
    <citation type="submission" date="2016-10" db="EMBL/GenBank/DDBJ databases">
        <authorList>
            <person name="Varghese N."/>
            <person name="Submissions S."/>
        </authorList>
    </citation>
    <scope>NUCLEOTIDE SEQUENCE [LARGE SCALE GENOMIC DNA]</scope>
    <source>
        <strain evidence="7">DSM 3384</strain>
    </source>
</reference>
<dbReference type="EMBL" id="FNLL01000001">
    <property type="protein sequence ID" value="SDT84774.1"/>
    <property type="molecule type" value="Genomic_DNA"/>
</dbReference>
<dbReference type="PROSITE" id="PS51350">
    <property type="entry name" value="PTS_HPR_DOM"/>
    <property type="match status" value="1"/>
</dbReference>
<keyword evidence="7" id="KW-1185">Reference proteome</keyword>
<dbReference type="Gene3D" id="3.30.1340.10">
    <property type="entry name" value="HPr-like"/>
    <property type="match status" value="1"/>
</dbReference>
<keyword evidence="4" id="KW-0598">Phosphotransferase system</keyword>
<dbReference type="GO" id="GO:0005737">
    <property type="term" value="C:cytoplasm"/>
    <property type="evidence" value="ECO:0007669"/>
    <property type="project" value="UniProtKB-SubCell"/>
</dbReference>
<dbReference type="Proteomes" id="UP000199608">
    <property type="component" value="Unassembled WGS sequence"/>
</dbReference>
<dbReference type="InterPro" id="IPR001020">
    <property type="entry name" value="PTS_HPr_His_P_site"/>
</dbReference>
<feature type="domain" description="HPr" evidence="5">
    <location>
        <begin position="6"/>
        <end position="93"/>
    </location>
</feature>
<evidence type="ECO:0000259" key="5">
    <source>
        <dbReference type="PROSITE" id="PS51350"/>
    </source>
</evidence>
<dbReference type="GO" id="GO:0009401">
    <property type="term" value="P:phosphoenolpyruvate-dependent sugar phosphotransferase system"/>
    <property type="evidence" value="ECO:0007669"/>
    <property type="project" value="UniProtKB-KW"/>
</dbReference>
<dbReference type="AlphaFoldDB" id="A0A1H2DPS0"/>
<dbReference type="InterPro" id="IPR050399">
    <property type="entry name" value="HPr"/>
</dbReference>
<dbReference type="PANTHER" id="PTHR33705">
    <property type="entry name" value="PHOSPHOCARRIER PROTEIN HPR"/>
    <property type="match status" value="1"/>
</dbReference>
<dbReference type="InterPro" id="IPR035895">
    <property type="entry name" value="HPr-like_sf"/>
</dbReference>
<comment type="similarity">
    <text evidence="2">Belongs to the HPr family.</text>
</comment>
<dbReference type="CDD" id="cd00367">
    <property type="entry name" value="PTS-HPr_like"/>
    <property type="match status" value="1"/>
</dbReference>
<comment type="subcellular location">
    <subcellularLocation>
        <location evidence="1">Cytoplasm</location>
    </subcellularLocation>
</comment>
<organism evidence="6 7">
    <name type="scientific">Desulfobacula phenolica</name>
    <dbReference type="NCBI Taxonomy" id="90732"/>
    <lineage>
        <taxon>Bacteria</taxon>
        <taxon>Pseudomonadati</taxon>
        <taxon>Thermodesulfobacteriota</taxon>
        <taxon>Desulfobacteria</taxon>
        <taxon>Desulfobacterales</taxon>
        <taxon>Desulfobacteraceae</taxon>
        <taxon>Desulfobacula</taxon>
    </lineage>
</organism>
<dbReference type="NCBIfam" id="TIGR01003">
    <property type="entry name" value="PTS_HPr_family"/>
    <property type="match status" value="1"/>
</dbReference>
<dbReference type="SUPFAM" id="SSF55594">
    <property type="entry name" value="HPr-like"/>
    <property type="match status" value="1"/>
</dbReference>
<evidence type="ECO:0000256" key="4">
    <source>
        <dbReference type="ARBA" id="ARBA00022683"/>
    </source>
</evidence>
<dbReference type="RefSeq" id="WP_092229873.1">
    <property type="nucleotide sequence ID" value="NZ_FNLL01000001.1"/>
</dbReference>
<dbReference type="PRINTS" id="PR00107">
    <property type="entry name" value="PHOSPHOCPHPR"/>
</dbReference>
<evidence type="ECO:0000256" key="2">
    <source>
        <dbReference type="ARBA" id="ARBA00010736"/>
    </source>
</evidence>
<accession>A0A1H2DPS0</accession>
<evidence type="ECO:0000313" key="6">
    <source>
        <dbReference type="EMBL" id="SDT84774.1"/>
    </source>
</evidence>